<organism evidence="2 3">
    <name type="scientific">Cystoisospora suis</name>
    <dbReference type="NCBI Taxonomy" id="483139"/>
    <lineage>
        <taxon>Eukaryota</taxon>
        <taxon>Sar</taxon>
        <taxon>Alveolata</taxon>
        <taxon>Apicomplexa</taxon>
        <taxon>Conoidasida</taxon>
        <taxon>Coccidia</taxon>
        <taxon>Eucoccidiorida</taxon>
        <taxon>Eimeriorina</taxon>
        <taxon>Sarcocystidae</taxon>
        <taxon>Cystoisospora</taxon>
    </lineage>
</organism>
<feature type="compositionally biased region" description="Basic and acidic residues" evidence="1">
    <location>
        <begin position="1133"/>
        <end position="1145"/>
    </location>
</feature>
<comment type="caution">
    <text evidence="2">The sequence shown here is derived from an EMBL/GenBank/DDBJ whole genome shotgun (WGS) entry which is preliminary data.</text>
</comment>
<keyword evidence="3" id="KW-1185">Reference proteome</keyword>
<feature type="region of interest" description="Disordered" evidence="1">
    <location>
        <begin position="872"/>
        <end position="924"/>
    </location>
</feature>
<proteinExistence type="predicted"/>
<feature type="compositionally biased region" description="Low complexity" evidence="1">
    <location>
        <begin position="887"/>
        <end position="897"/>
    </location>
</feature>
<evidence type="ECO:0000256" key="1">
    <source>
        <dbReference type="SAM" id="MobiDB-lite"/>
    </source>
</evidence>
<feature type="region of interest" description="Disordered" evidence="1">
    <location>
        <begin position="401"/>
        <end position="433"/>
    </location>
</feature>
<dbReference type="Proteomes" id="UP000221165">
    <property type="component" value="Unassembled WGS sequence"/>
</dbReference>
<dbReference type="GeneID" id="94423745"/>
<reference evidence="2 3" key="1">
    <citation type="journal article" date="2017" name="Int. J. Parasitol.">
        <title>The genome of the protozoan parasite Cystoisospora suis and a reverse vaccinology approach to identify vaccine candidates.</title>
        <authorList>
            <person name="Palmieri N."/>
            <person name="Shrestha A."/>
            <person name="Ruttkowski B."/>
            <person name="Beck T."/>
            <person name="Vogl C."/>
            <person name="Tomley F."/>
            <person name="Blake D.P."/>
            <person name="Joachim A."/>
        </authorList>
    </citation>
    <scope>NUCLEOTIDE SEQUENCE [LARGE SCALE GENOMIC DNA]</scope>
    <source>
        <strain evidence="2 3">Wien I</strain>
    </source>
</reference>
<feature type="compositionally biased region" description="Polar residues" evidence="1">
    <location>
        <begin position="401"/>
        <end position="421"/>
    </location>
</feature>
<dbReference type="EMBL" id="MIGC01000129">
    <property type="protein sequence ID" value="PHJ25841.1"/>
    <property type="molecule type" value="Genomic_DNA"/>
</dbReference>
<accession>A0A2C6KPD0</accession>
<dbReference type="Gene3D" id="3.90.1300.10">
    <property type="entry name" value="Amidase signature (AS) domain"/>
    <property type="match status" value="1"/>
</dbReference>
<evidence type="ECO:0000313" key="3">
    <source>
        <dbReference type="Proteomes" id="UP000221165"/>
    </source>
</evidence>
<keyword evidence="2" id="KW-0808">Transferase</keyword>
<dbReference type="GO" id="GO:0016740">
    <property type="term" value="F:transferase activity"/>
    <property type="evidence" value="ECO:0007669"/>
    <property type="project" value="UniProtKB-KW"/>
</dbReference>
<name>A0A2C6KPD0_9APIC</name>
<gene>
    <name evidence="2" type="ORF">CSUI_000300</name>
</gene>
<feature type="region of interest" description="Disordered" evidence="1">
    <location>
        <begin position="1119"/>
        <end position="1156"/>
    </location>
</feature>
<feature type="region of interest" description="Disordered" evidence="1">
    <location>
        <begin position="789"/>
        <end position="837"/>
    </location>
</feature>
<sequence>MGAVNDGFGGFLSPSCRLPAHFQPAHKYSEVSLFYRRTLVFAFFLLINSSGNLRLVCLTDCLTTPSLFSSAPPVGSFFLSAPDLLSPSRSSSFFSFSSLKPLNTSTPQDLSSVYGNAKETGKPAHYLQASFLKPSFVPAPVLPSSLWCGSCAGVSPFSLLSVHPRILAPLQLLPTLHFPSSSTFLGRTTQYGSSRFPLHGFNRRPHSPRHFSVSSSPTGPNFSSFLFPGILSLTLWPFFSTHSSQSSSLLSRDLLHSCPRSLLLFKNRRNQADTDTLAGTPHRTDCIPRREGGIEKGKESLTTQQHAADLTCISVTLSNNICVLAKAETRTDKNSATPLPSLPCLYSQDSTISRRLRRAGAKVSSRVFSGKAALALSRGLLGAPARNFETLAASHEANCVQTSAQKRTTSRSQQDEVGTQETTDELGTLGQEGQRVSDLPIRASFSSLGTDTKALPRGKTIPVLISFSPTPFIVPTTKIAEIQPAAPLDKGDDDDRVFAFSCFKPSAGAVSRHGVLPSLAVSGGSGDSAGDMNAVEHEQIYCSGGEQDQRRAEQEEMEGLSTVKEIDDGEPEHGATREIIKRECGRRQETDDLGLISSKGERDWNEEASSALHTNPRTKWGKRLIRKFFGEKGEKQVARAQEDNTRVACMEQKGVGQNVKEEGLLGQFPFSGKDTKEEEGETIREEEDNRAQYGLQQGHYYRADNLWIASQFISDTARVYRAIAGPDSADLLTLWYSEAKNRASCRSNLQDTKVACDTLAPCETSNKRKKAAPSLGGALEGRVLLQQSHRELSQDDVSRDRRDSSPLFEKALPGRYEHLTSQGGEKDTQGGRLHTNSEQYRRARIVLRDYVTAKEHIEDGQGKSLAIITLPSSRSCGRRGGDSANGDTSDTSKSPSSSRRKDNESLCQSEGSSENGAVGERKDCPSLERSNATFEDLSQKTLGVCVHQECEDFSMAQDGRVPGVPVVGVSFAPTALERVRAAAEVLTACETVTNLARFDGMKDIEEEEEEEETGRDSSYWMKIRRHRSRAFSEYAKERMLAGSYALSHTFPRDNRLSEASLAVRTAFASHVSDVLSSYECLLWFPFLRFVSSHSLNECRLACSFSGCERLNAGAFYDESRRKGDSSSSNVLSGRKENDISGRFESETTTPGNRKDRHSIASSLFSSIRCPCNGPTRLRGIYQRTASSFMSFIQSLKKNFSFAPGNRNIFSSESPEPKGSQVRRLHPVTSSSSLAEGLALKEWMHLSAELLGLPLVQLRSGTTILGQIGKDEDLLNLGEKLERAGV</sequence>
<feature type="compositionally biased region" description="Basic and acidic residues" evidence="1">
    <location>
        <begin position="789"/>
        <end position="804"/>
    </location>
</feature>
<dbReference type="InterPro" id="IPR036928">
    <property type="entry name" value="AS_sf"/>
</dbReference>
<protein>
    <submittedName>
        <fullName evidence="2">Glutamyl-trna amidotransferase subunit a</fullName>
    </submittedName>
</protein>
<feature type="compositionally biased region" description="Polar residues" evidence="1">
    <location>
        <begin position="905"/>
        <end position="915"/>
    </location>
</feature>
<dbReference type="VEuPathDB" id="ToxoDB:CSUI_000300"/>
<dbReference type="OrthoDB" id="421993at2759"/>
<dbReference type="RefSeq" id="XP_067927487.1">
    <property type="nucleotide sequence ID" value="XM_068060534.1"/>
</dbReference>
<evidence type="ECO:0000313" key="2">
    <source>
        <dbReference type="EMBL" id="PHJ25841.1"/>
    </source>
</evidence>